<comment type="caution">
    <text evidence="7">The sequence shown here is derived from an EMBL/GenBank/DDBJ whole genome shotgun (WGS) entry which is preliminary data.</text>
</comment>
<evidence type="ECO:0000313" key="8">
    <source>
        <dbReference type="Proteomes" id="UP000175993"/>
    </source>
</evidence>
<dbReference type="EMBL" id="MBEV02000005">
    <property type="protein sequence ID" value="MUP05407.1"/>
    <property type="molecule type" value="Genomic_DNA"/>
</dbReference>
<dbReference type="Proteomes" id="UP000175993">
    <property type="component" value="Unassembled WGS sequence"/>
</dbReference>
<evidence type="ECO:0000313" key="6">
    <source>
        <dbReference type="EMBL" id="MUP05407.1"/>
    </source>
</evidence>
<protein>
    <recommendedName>
        <fullName evidence="2 4">Biotin carboxyl carrier protein of acetyl-CoA carboxylase</fullName>
    </recommendedName>
</protein>
<feature type="domain" description="Lipoyl-binding" evidence="5">
    <location>
        <begin position="68"/>
        <end position="144"/>
    </location>
</feature>
<name>A0A1S2E234_AGRVI</name>
<evidence type="ECO:0000313" key="9">
    <source>
        <dbReference type="Proteomes" id="UP000440716"/>
    </source>
</evidence>
<comment type="pathway">
    <text evidence="4">Lipid metabolism; fatty acid biosynthesis.</text>
</comment>
<evidence type="ECO:0000256" key="1">
    <source>
        <dbReference type="ARBA" id="ARBA00003761"/>
    </source>
</evidence>
<dbReference type="GO" id="GO:0006633">
    <property type="term" value="P:fatty acid biosynthetic process"/>
    <property type="evidence" value="ECO:0007669"/>
    <property type="project" value="UniProtKB-UniPathway"/>
</dbReference>
<evidence type="ECO:0000256" key="3">
    <source>
        <dbReference type="ARBA" id="ARBA00023267"/>
    </source>
</evidence>
<dbReference type="OrthoDB" id="9811735at2"/>
<dbReference type="Proteomes" id="UP000440716">
    <property type="component" value="Unassembled WGS sequence"/>
</dbReference>
<reference evidence="6 8" key="1">
    <citation type="submission" date="2019-11" db="EMBL/GenBank/DDBJ databases">
        <title>Whole-genome sequencing of Allorhizobium vitis.</title>
        <authorList>
            <person name="Gan H.M."/>
            <person name="Savka M.A."/>
        </authorList>
    </citation>
    <scope>NUCLEOTIDE SEQUENCE [LARGE SCALE GENOMIC DNA]</scope>
    <source>
        <strain evidence="6 8">AB4</strain>
    </source>
</reference>
<dbReference type="PRINTS" id="PR01071">
    <property type="entry name" value="ACOABIOTINCC"/>
</dbReference>
<dbReference type="EMBL" id="WPHU01000004">
    <property type="protein sequence ID" value="MVA56653.1"/>
    <property type="molecule type" value="Genomic_DNA"/>
</dbReference>
<dbReference type="Pfam" id="PF00364">
    <property type="entry name" value="Biotin_lipoyl"/>
    <property type="match status" value="1"/>
</dbReference>
<dbReference type="CDD" id="cd06850">
    <property type="entry name" value="biotinyl_domain"/>
    <property type="match status" value="1"/>
</dbReference>
<dbReference type="AlphaFoldDB" id="A0A1S2E234"/>
<organism evidence="7 9">
    <name type="scientific">Agrobacterium vitis</name>
    <name type="common">Rhizobium vitis</name>
    <dbReference type="NCBI Taxonomy" id="373"/>
    <lineage>
        <taxon>Bacteria</taxon>
        <taxon>Pseudomonadati</taxon>
        <taxon>Pseudomonadota</taxon>
        <taxon>Alphaproteobacteria</taxon>
        <taxon>Hyphomicrobiales</taxon>
        <taxon>Rhizobiaceae</taxon>
        <taxon>Rhizobium/Agrobacterium group</taxon>
        <taxon>Agrobacterium</taxon>
    </lineage>
</organism>
<gene>
    <name evidence="6" type="ORF">BBI04_011295</name>
    <name evidence="7" type="ORF">GOZ88_11060</name>
</gene>
<dbReference type="Gene3D" id="2.40.50.100">
    <property type="match status" value="1"/>
</dbReference>
<keyword evidence="4" id="KW-0275">Fatty acid biosynthesis</keyword>
<proteinExistence type="predicted"/>
<dbReference type="PANTHER" id="PTHR45266:SF3">
    <property type="entry name" value="OXALOACETATE DECARBOXYLASE ALPHA CHAIN"/>
    <property type="match status" value="1"/>
</dbReference>
<dbReference type="UniPathway" id="UPA00094"/>
<dbReference type="InterPro" id="IPR050709">
    <property type="entry name" value="Biotin_Carboxyl_Carrier/Decarb"/>
</dbReference>
<evidence type="ECO:0000313" key="7">
    <source>
        <dbReference type="EMBL" id="MVA56653.1"/>
    </source>
</evidence>
<dbReference type="PANTHER" id="PTHR45266">
    <property type="entry name" value="OXALOACETATE DECARBOXYLASE ALPHA CHAIN"/>
    <property type="match status" value="1"/>
</dbReference>
<evidence type="ECO:0000256" key="2">
    <source>
        <dbReference type="ARBA" id="ARBA00017562"/>
    </source>
</evidence>
<dbReference type="InterPro" id="IPR011053">
    <property type="entry name" value="Single_hybrid_motif"/>
</dbReference>
<keyword evidence="3 4" id="KW-0092">Biotin</keyword>
<sequence length="145" mass="15660">MDLDKIKTLIDFVGQSRISQLSVTDSGTTVRISHYAHPQNAAVIASDVVPDRIVNAIPTSLIKIEQAADTVRAPTFGVFHRAPHPGEKPFVDIGDEVESGQSLFIVEAMKVFNTVTTDRAGKIVRVLVEDGQEVDAGQPVLEIAL</sequence>
<dbReference type="PROSITE" id="PS50968">
    <property type="entry name" value="BIOTINYL_LIPOYL"/>
    <property type="match status" value="1"/>
</dbReference>
<evidence type="ECO:0000259" key="5">
    <source>
        <dbReference type="PROSITE" id="PS50968"/>
    </source>
</evidence>
<keyword evidence="4" id="KW-0276">Fatty acid metabolism</keyword>
<dbReference type="InterPro" id="IPR001249">
    <property type="entry name" value="AcCoA_biotinCC"/>
</dbReference>
<keyword evidence="4" id="KW-0443">Lipid metabolism</keyword>
<dbReference type="GO" id="GO:0003989">
    <property type="term" value="F:acetyl-CoA carboxylase activity"/>
    <property type="evidence" value="ECO:0007669"/>
    <property type="project" value="InterPro"/>
</dbReference>
<comment type="function">
    <text evidence="1 4">This protein is a component of the acetyl coenzyme A carboxylase complex; first, biotin carboxylase catalyzes the carboxylation of the carrier protein and then the transcarboxylase transfers the carboxyl group to form malonyl-CoA.</text>
</comment>
<accession>A0A1S2E234</accession>
<dbReference type="GO" id="GO:0009317">
    <property type="term" value="C:acetyl-CoA carboxylase complex"/>
    <property type="evidence" value="ECO:0007669"/>
    <property type="project" value="InterPro"/>
</dbReference>
<dbReference type="SUPFAM" id="SSF51230">
    <property type="entry name" value="Single hybrid motif"/>
    <property type="match status" value="1"/>
</dbReference>
<dbReference type="InterPro" id="IPR000089">
    <property type="entry name" value="Biotin_lipoyl"/>
</dbReference>
<reference evidence="7 9" key="2">
    <citation type="submission" date="2019-12" db="EMBL/GenBank/DDBJ databases">
        <title>Whole-genome sequencing of Allorhizobium vitis.</title>
        <authorList>
            <person name="Gan H.M."/>
            <person name="Szegedi E."/>
            <person name="Burr T."/>
            <person name="Savka M.A."/>
        </authorList>
    </citation>
    <scope>NUCLEOTIDE SEQUENCE [LARGE SCALE GENOMIC DNA]</scope>
    <source>
        <strain evidence="7 9">CG415</strain>
    </source>
</reference>
<evidence type="ECO:0000256" key="4">
    <source>
        <dbReference type="RuleBase" id="RU364072"/>
    </source>
</evidence>
<dbReference type="RefSeq" id="WP_070166073.1">
    <property type="nucleotide sequence ID" value="NZ_CP118261.1"/>
</dbReference>
<keyword evidence="4" id="KW-0444">Lipid biosynthesis</keyword>